<gene>
    <name evidence="1" type="ORF">QAD02_008142</name>
</gene>
<evidence type="ECO:0000313" key="2">
    <source>
        <dbReference type="Proteomes" id="UP001239111"/>
    </source>
</evidence>
<keyword evidence="2" id="KW-1185">Reference proteome</keyword>
<reference evidence="1" key="1">
    <citation type="submission" date="2023-04" db="EMBL/GenBank/DDBJ databases">
        <title>A chromosome-level genome assembly of the parasitoid wasp Eretmocerus hayati.</title>
        <authorList>
            <person name="Zhong Y."/>
            <person name="Liu S."/>
            <person name="Liu Y."/>
        </authorList>
    </citation>
    <scope>NUCLEOTIDE SEQUENCE</scope>
    <source>
        <strain evidence="1">ZJU_SS_LIU_2023</strain>
    </source>
</reference>
<proteinExistence type="predicted"/>
<comment type="caution">
    <text evidence="1">The sequence shown here is derived from an EMBL/GenBank/DDBJ whole genome shotgun (WGS) entry which is preliminary data.</text>
</comment>
<dbReference type="EMBL" id="CM056744">
    <property type="protein sequence ID" value="KAJ8666480.1"/>
    <property type="molecule type" value="Genomic_DNA"/>
</dbReference>
<name>A0ACC2NA00_9HYME</name>
<protein>
    <submittedName>
        <fullName evidence="1">Uncharacterized protein</fullName>
    </submittedName>
</protein>
<organism evidence="1 2">
    <name type="scientific">Eretmocerus hayati</name>
    <dbReference type="NCBI Taxonomy" id="131215"/>
    <lineage>
        <taxon>Eukaryota</taxon>
        <taxon>Metazoa</taxon>
        <taxon>Ecdysozoa</taxon>
        <taxon>Arthropoda</taxon>
        <taxon>Hexapoda</taxon>
        <taxon>Insecta</taxon>
        <taxon>Pterygota</taxon>
        <taxon>Neoptera</taxon>
        <taxon>Endopterygota</taxon>
        <taxon>Hymenoptera</taxon>
        <taxon>Apocrita</taxon>
        <taxon>Proctotrupomorpha</taxon>
        <taxon>Chalcidoidea</taxon>
        <taxon>Aphelinidae</taxon>
        <taxon>Aphelininae</taxon>
        <taxon>Eretmocerus</taxon>
    </lineage>
</organism>
<sequence length="108" mass="12245">MTDGYMIEKVRMWQSGTPGQWWPEHPSNYRHGESTRPLSRTSTASMGEIDDNEVTTWSEASDQELDKPSGSPRPHGAQPRKENATQREEILALRAQNRVALDDAPNRL</sequence>
<dbReference type="Proteomes" id="UP001239111">
    <property type="component" value="Chromosome 4"/>
</dbReference>
<accession>A0ACC2NA00</accession>
<evidence type="ECO:0000313" key="1">
    <source>
        <dbReference type="EMBL" id="KAJ8666480.1"/>
    </source>
</evidence>